<dbReference type="AlphaFoldDB" id="A0A2W5K5T7"/>
<reference evidence="1 2" key="1">
    <citation type="submission" date="2017-08" db="EMBL/GenBank/DDBJ databases">
        <title>Infants hospitalized years apart are colonized by the same room-sourced microbial strains.</title>
        <authorList>
            <person name="Brooks B."/>
            <person name="Olm M.R."/>
            <person name="Firek B.A."/>
            <person name="Baker R."/>
            <person name="Thomas B.C."/>
            <person name="Morowitz M.J."/>
            <person name="Banfield J.F."/>
        </authorList>
    </citation>
    <scope>NUCLEOTIDE SEQUENCE [LARGE SCALE GENOMIC DNA]</scope>
    <source>
        <strain evidence="1">S2_005_003_R2_42</strain>
    </source>
</reference>
<comment type="caution">
    <text evidence="1">The sequence shown here is derived from an EMBL/GenBank/DDBJ whole genome shotgun (WGS) entry which is preliminary data.</text>
</comment>
<protein>
    <submittedName>
        <fullName evidence="1">Uncharacterized protein</fullName>
    </submittedName>
</protein>
<accession>A0A2W5K5T7</accession>
<dbReference type="Proteomes" id="UP000249046">
    <property type="component" value="Unassembled WGS sequence"/>
</dbReference>
<evidence type="ECO:0000313" key="1">
    <source>
        <dbReference type="EMBL" id="PZQ10435.1"/>
    </source>
</evidence>
<proteinExistence type="predicted"/>
<organism evidence="1 2">
    <name type="scientific">Rhodanobacter denitrificans</name>
    <dbReference type="NCBI Taxonomy" id="666685"/>
    <lineage>
        <taxon>Bacteria</taxon>
        <taxon>Pseudomonadati</taxon>
        <taxon>Pseudomonadota</taxon>
        <taxon>Gammaproteobacteria</taxon>
        <taxon>Lysobacterales</taxon>
        <taxon>Rhodanobacteraceae</taxon>
        <taxon>Rhodanobacter</taxon>
    </lineage>
</organism>
<gene>
    <name evidence="1" type="ORF">DI564_15690</name>
</gene>
<evidence type="ECO:0000313" key="2">
    <source>
        <dbReference type="Proteomes" id="UP000249046"/>
    </source>
</evidence>
<sequence length="83" mass="9950">MAHSVFLDGTGHFDFEEALLFGVHQSSPNLFDSNTRFLRPLRRLRVRGRKFRLKQREHRIKPQNQVEEILNPWPALVRLEERD</sequence>
<name>A0A2W5K5T7_9GAMM</name>
<dbReference type="EMBL" id="QFPO01000020">
    <property type="protein sequence ID" value="PZQ10435.1"/>
    <property type="molecule type" value="Genomic_DNA"/>
</dbReference>